<organism evidence="1 2">
    <name type="scientific">Colletotrichum spinosum</name>
    <dbReference type="NCBI Taxonomy" id="1347390"/>
    <lineage>
        <taxon>Eukaryota</taxon>
        <taxon>Fungi</taxon>
        <taxon>Dikarya</taxon>
        <taxon>Ascomycota</taxon>
        <taxon>Pezizomycotina</taxon>
        <taxon>Sordariomycetes</taxon>
        <taxon>Hypocreomycetidae</taxon>
        <taxon>Glomerellales</taxon>
        <taxon>Glomerellaceae</taxon>
        <taxon>Colletotrichum</taxon>
        <taxon>Colletotrichum orbiculare species complex</taxon>
    </lineage>
</organism>
<comment type="caution">
    <text evidence="1">The sequence shown here is derived from an EMBL/GenBank/DDBJ whole genome shotgun (WGS) entry which is preliminary data.</text>
</comment>
<sequence length="106" mass="11529">MGRAYTYLSKLQAYLQLDSTESTVPIMPLSLKTGLLALASIVAAVPSSPNVDKGALFAIEKRCVGLYARCNDDCCGELTMCNYIPVCKSNRCVSYDPAITYNPTCY</sequence>
<dbReference type="AlphaFoldDB" id="A0A4R8Q4J0"/>
<reference evidence="1 2" key="1">
    <citation type="submission" date="2018-11" db="EMBL/GenBank/DDBJ databases">
        <title>Genome sequence and assembly of Colletotrichum spinosum.</title>
        <authorList>
            <person name="Gan P."/>
            <person name="Shirasu K."/>
        </authorList>
    </citation>
    <scope>NUCLEOTIDE SEQUENCE [LARGE SCALE GENOMIC DNA]</scope>
    <source>
        <strain evidence="1 2">CBS 515.97</strain>
    </source>
</reference>
<accession>A0A4R8Q4J0</accession>
<dbReference type="Proteomes" id="UP000295083">
    <property type="component" value="Unassembled WGS sequence"/>
</dbReference>
<evidence type="ECO:0000313" key="2">
    <source>
        <dbReference type="Proteomes" id="UP000295083"/>
    </source>
</evidence>
<keyword evidence="2" id="KW-1185">Reference proteome</keyword>
<name>A0A4R8Q4J0_9PEZI</name>
<proteinExistence type="predicted"/>
<evidence type="ECO:0000313" key="1">
    <source>
        <dbReference type="EMBL" id="TDZ33252.1"/>
    </source>
</evidence>
<gene>
    <name evidence="1" type="ORF">C8035_v011720</name>
</gene>
<dbReference type="EMBL" id="QAPG01000068">
    <property type="protein sequence ID" value="TDZ33252.1"/>
    <property type="molecule type" value="Genomic_DNA"/>
</dbReference>
<protein>
    <submittedName>
        <fullName evidence="1">Uncharacterized protein</fullName>
    </submittedName>
</protein>